<sequence length="785" mass="86265">MDAHHQHCPGAYSEDGDDSDFDEAYQRFAASRADYDDPELRPYKVKVVQYGHVPAVKRERHATAALESDHTESAPAAGARLDHAADATSQSYSGCMRSAAPAGMSERARGKQRSREVADADHGSLGVLKAAPATTTFCDAHDSPGWAPYAPAEALEHQIRHHDSPPIDTLRLAHPPWPLDPRPAHAYHAPTTSAHLLPRPEHYWPLPRTEPSPFPAYPPQMPLSPAQGTSPRSTHAALHALQSPWYMDAELPPFGHSAALLEFPYSYVGPSRETDWRWYGPTAGIAVEEPEVGREHAGDGYSSAAQSLSKRPGVRLESLPQTLRRGQGRPSEATHHQRPTYDKLAAPDADTDLAIAPKSAADADSPRLDIDEEHRRTPSRRDRMSRARSVAVCRSKAATLKRARSVGASLLALGPAASVDVVPPAVHKRGRGRPRKYPRRDSLPPSKPVDSPAPSSPAASPTEPEVELLELSEPQPRFPDIHTLCVDQARRVAWMLSRLCQQSDEAAAATQANSKPSPRANEAGTAPRVGGASHLASSWARWTSTTADTIVTAMEPAGSTASGRGHPEEAGAMSTERRREDQLELATATISLTEDARQGLEYSALLRSQFRSRRQHDFLVDFDALDDLYARPPSFVAKTAGSNPTSFALWPPSAGLTASETERATEVDQKQRKQMHRLYTRVWRLKQRKPLDDRKLWMHWMRRQQQQQQQQQRQAIGDTSVAVEPGTPPPPETTTIKTTSARGPPYLRRNLRAFARFEPGFAAHTAISRPEEGPERPHPFLARAG</sequence>
<feature type="region of interest" description="Disordered" evidence="3">
    <location>
        <begin position="507"/>
        <end position="537"/>
    </location>
</feature>
<keyword evidence="2" id="KW-0539">Nucleus</keyword>
<feature type="compositionally biased region" description="Basic and acidic residues" evidence="3">
    <location>
        <begin position="106"/>
        <end position="122"/>
    </location>
</feature>
<proteinExistence type="predicted"/>
<dbReference type="GO" id="GO:0006355">
    <property type="term" value="P:regulation of DNA-templated transcription"/>
    <property type="evidence" value="ECO:0007669"/>
    <property type="project" value="InterPro"/>
</dbReference>
<feature type="compositionally biased region" description="Basic and acidic residues" evidence="3">
    <location>
        <begin position="332"/>
        <end position="341"/>
    </location>
</feature>
<comment type="subcellular location">
    <subcellularLocation>
        <location evidence="1">Nucleus</location>
    </subcellularLocation>
</comment>
<reference evidence="4 5" key="1">
    <citation type="submission" date="2018-03" db="EMBL/GenBank/DDBJ databases">
        <authorList>
            <person name="Guldener U."/>
        </authorList>
    </citation>
    <scope>NUCLEOTIDE SEQUENCE [LARGE SCALE GENOMIC DNA]</scope>
    <source>
        <strain evidence="4 5">DAOM196992</strain>
    </source>
</reference>
<dbReference type="InterPro" id="IPR000637">
    <property type="entry name" value="HMGI/Y_DNA-bd_CS"/>
</dbReference>
<accession>A0A5C3F638</accession>
<feature type="region of interest" description="Disordered" evidence="3">
    <location>
        <begin position="83"/>
        <end position="123"/>
    </location>
</feature>
<feature type="compositionally biased region" description="Basic residues" evidence="3">
    <location>
        <begin position="426"/>
        <end position="438"/>
    </location>
</feature>
<gene>
    <name evidence="4" type="ORF">PSFLO_05465</name>
</gene>
<dbReference type="AlphaFoldDB" id="A0A5C3F638"/>
<feature type="region of interest" description="Disordered" evidence="3">
    <location>
        <begin position="1"/>
        <end position="24"/>
    </location>
</feature>
<feature type="compositionally biased region" description="Basic and acidic residues" evidence="3">
    <location>
        <begin position="769"/>
        <end position="778"/>
    </location>
</feature>
<feature type="region of interest" description="Disordered" evidence="3">
    <location>
        <begin position="424"/>
        <end position="468"/>
    </location>
</feature>
<dbReference type="GO" id="GO:0005634">
    <property type="term" value="C:nucleus"/>
    <property type="evidence" value="ECO:0007669"/>
    <property type="project" value="UniProtKB-SubCell"/>
</dbReference>
<feature type="compositionally biased region" description="Basic and acidic residues" evidence="3">
    <location>
        <begin position="565"/>
        <end position="580"/>
    </location>
</feature>
<keyword evidence="5" id="KW-1185">Reference proteome</keyword>
<dbReference type="EMBL" id="OOIP01000017">
    <property type="protein sequence ID" value="SPO39983.1"/>
    <property type="molecule type" value="Genomic_DNA"/>
</dbReference>
<protein>
    <submittedName>
        <fullName evidence="4">Uncharacterized protein</fullName>
    </submittedName>
</protein>
<feature type="compositionally biased region" description="Polar residues" evidence="3">
    <location>
        <begin position="507"/>
        <end position="516"/>
    </location>
</feature>
<feature type="compositionally biased region" description="Acidic residues" evidence="3">
    <location>
        <begin position="14"/>
        <end position="23"/>
    </location>
</feature>
<dbReference type="PROSITE" id="PS00354">
    <property type="entry name" value="HMGI_Y"/>
    <property type="match status" value="1"/>
</dbReference>
<feature type="region of interest" description="Disordered" evidence="3">
    <location>
        <begin position="555"/>
        <end position="580"/>
    </location>
</feature>
<evidence type="ECO:0000313" key="4">
    <source>
        <dbReference type="EMBL" id="SPO39983.1"/>
    </source>
</evidence>
<feature type="region of interest" description="Disordered" evidence="3">
    <location>
        <begin position="704"/>
        <end position="746"/>
    </location>
</feature>
<evidence type="ECO:0000313" key="5">
    <source>
        <dbReference type="Proteomes" id="UP000323386"/>
    </source>
</evidence>
<name>A0A5C3F638_9BASI</name>
<evidence type="ECO:0000256" key="2">
    <source>
        <dbReference type="ARBA" id="ARBA00023242"/>
    </source>
</evidence>
<feature type="region of interest" description="Disordered" evidence="3">
    <location>
        <begin position="764"/>
        <end position="785"/>
    </location>
</feature>
<feature type="compositionally biased region" description="Low complexity" evidence="3">
    <location>
        <begin position="704"/>
        <end position="714"/>
    </location>
</feature>
<feature type="region of interest" description="Disordered" evidence="3">
    <location>
        <begin position="290"/>
        <end position="390"/>
    </location>
</feature>
<evidence type="ECO:0000256" key="1">
    <source>
        <dbReference type="ARBA" id="ARBA00004123"/>
    </source>
</evidence>
<organism evidence="4 5">
    <name type="scientific">Pseudozyma flocculosa</name>
    <dbReference type="NCBI Taxonomy" id="84751"/>
    <lineage>
        <taxon>Eukaryota</taxon>
        <taxon>Fungi</taxon>
        <taxon>Dikarya</taxon>
        <taxon>Basidiomycota</taxon>
        <taxon>Ustilaginomycotina</taxon>
        <taxon>Ustilaginomycetes</taxon>
        <taxon>Ustilaginales</taxon>
        <taxon>Ustilaginaceae</taxon>
        <taxon>Pseudozyma</taxon>
    </lineage>
</organism>
<evidence type="ECO:0000256" key="3">
    <source>
        <dbReference type="SAM" id="MobiDB-lite"/>
    </source>
</evidence>
<dbReference type="Proteomes" id="UP000323386">
    <property type="component" value="Unassembled WGS sequence"/>
</dbReference>
<feature type="compositionally biased region" description="Low complexity" evidence="3">
    <location>
        <begin position="448"/>
        <end position="463"/>
    </location>
</feature>
<feature type="compositionally biased region" description="Basic and acidic residues" evidence="3">
    <location>
        <begin position="364"/>
        <end position="385"/>
    </location>
</feature>